<keyword evidence="4" id="KW-1133">Transmembrane helix</keyword>
<name>A0A8J3VKC1_9ACTN</name>
<keyword evidence="6" id="KW-0131">Cell cycle</keyword>
<feature type="binding site" evidence="3">
    <location>
        <begin position="250"/>
        <end position="257"/>
    </location>
    <ligand>
        <name>ATP</name>
        <dbReference type="ChEBI" id="CHEBI:30616"/>
    </ligand>
</feature>
<accession>A0A8J3VKC1</accession>
<dbReference type="Proteomes" id="UP000612899">
    <property type="component" value="Unassembled WGS sequence"/>
</dbReference>
<dbReference type="GO" id="GO:0003677">
    <property type="term" value="F:DNA binding"/>
    <property type="evidence" value="ECO:0007669"/>
    <property type="project" value="InterPro"/>
</dbReference>
<keyword evidence="6" id="KW-0132">Cell division</keyword>
<dbReference type="SUPFAM" id="SSF52540">
    <property type="entry name" value="P-loop containing nucleoside triphosphate hydrolases"/>
    <property type="match status" value="1"/>
</dbReference>
<evidence type="ECO:0000259" key="5">
    <source>
        <dbReference type="PROSITE" id="PS50901"/>
    </source>
</evidence>
<evidence type="ECO:0000256" key="4">
    <source>
        <dbReference type="SAM" id="Phobius"/>
    </source>
</evidence>
<dbReference type="InterPro" id="IPR002543">
    <property type="entry name" value="FtsK_dom"/>
</dbReference>
<dbReference type="GO" id="GO:0005524">
    <property type="term" value="F:ATP binding"/>
    <property type="evidence" value="ECO:0007669"/>
    <property type="project" value="UniProtKB-UniRule"/>
</dbReference>
<reference evidence="6" key="1">
    <citation type="submission" date="2021-01" db="EMBL/GenBank/DDBJ databases">
        <title>Whole genome shotgun sequence of Rhizocola hellebori NBRC 109834.</title>
        <authorList>
            <person name="Komaki H."/>
            <person name="Tamura T."/>
        </authorList>
    </citation>
    <scope>NUCLEOTIDE SEQUENCE</scope>
    <source>
        <strain evidence="6">NBRC 109834</strain>
    </source>
</reference>
<evidence type="ECO:0000256" key="1">
    <source>
        <dbReference type="ARBA" id="ARBA00022741"/>
    </source>
</evidence>
<comment type="caution">
    <text evidence="6">The sequence shown here is derived from an EMBL/GenBank/DDBJ whole genome shotgun (WGS) entry which is preliminary data.</text>
</comment>
<feature type="domain" description="FtsK" evidence="5">
    <location>
        <begin position="213"/>
        <end position="415"/>
    </location>
</feature>
<dbReference type="InterPro" id="IPR050206">
    <property type="entry name" value="FtsK/SpoIIIE/SftA"/>
</dbReference>
<dbReference type="AlphaFoldDB" id="A0A8J3VKC1"/>
<feature type="transmembrane region" description="Helical" evidence="4">
    <location>
        <begin position="77"/>
        <end position="96"/>
    </location>
</feature>
<keyword evidence="4" id="KW-0812">Transmembrane</keyword>
<feature type="transmembrane region" description="Helical" evidence="4">
    <location>
        <begin position="45"/>
        <end position="71"/>
    </location>
</feature>
<proteinExistence type="predicted"/>
<protein>
    <submittedName>
        <fullName evidence="6">Hypothetical cell division FtsK/SpoIIIE protein</fullName>
    </submittedName>
</protein>
<dbReference type="Gene3D" id="3.40.50.300">
    <property type="entry name" value="P-loop containing nucleotide triphosphate hydrolases"/>
    <property type="match status" value="1"/>
</dbReference>
<organism evidence="6 7">
    <name type="scientific">Rhizocola hellebori</name>
    <dbReference type="NCBI Taxonomy" id="1392758"/>
    <lineage>
        <taxon>Bacteria</taxon>
        <taxon>Bacillati</taxon>
        <taxon>Actinomycetota</taxon>
        <taxon>Actinomycetes</taxon>
        <taxon>Micromonosporales</taxon>
        <taxon>Micromonosporaceae</taxon>
        <taxon>Rhizocola</taxon>
    </lineage>
</organism>
<dbReference type="PANTHER" id="PTHR22683">
    <property type="entry name" value="SPORULATION PROTEIN RELATED"/>
    <property type="match status" value="1"/>
</dbReference>
<dbReference type="PANTHER" id="PTHR22683:SF41">
    <property type="entry name" value="DNA TRANSLOCASE FTSK"/>
    <property type="match status" value="1"/>
</dbReference>
<dbReference type="InterPro" id="IPR027417">
    <property type="entry name" value="P-loop_NTPase"/>
</dbReference>
<keyword evidence="7" id="KW-1185">Reference proteome</keyword>
<keyword evidence="2 3" id="KW-0067">ATP-binding</keyword>
<keyword evidence="4" id="KW-0472">Membrane</keyword>
<dbReference type="RefSeq" id="WP_203914028.1">
    <property type="nucleotide sequence ID" value="NZ_BONY01000090.1"/>
</dbReference>
<evidence type="ECO:0000313" key="7">
    <source>
        <dbReference type="Proteomes" id="UP000612899"/>
    </source>
</evidence>
<dbReference type="GO" id="GO:0051301">
    <property type="term" value="P:cell division"/>
    <property type="evidence" value="ECO:0007669"/>
    <property type="project" value="UniProtKB-KW"/>
</dbReference>
<sequence>MFGKNRVPGDAHDAPKPSRVRVPIFHVPNWLYVPWLVLKGVGRAVYWAVVALIFAAKFYWVSVPIGLLGYLTVVYGWHWAAGAAVFITGMLLVWWWQHRASFRRWLGWFYLAKWRQYVKYRPLWQPTITNVGLATSFDGDRFYPSIVNVRHDGRSDLVTARMLPGQHPQDWAKAAPRLAHTYKALSCSASTHDVKPGRVTLRFRLVDTLATTMRPFPVPAVADVRRLGVAMDEDGRIYRVSLTGHVLLAGRTGSGKASVVWSILAALAGGIADGLVQVHAFDPKGGMEFAYGKDLFHAFHYDGPDTMAGALEDLAKVVNQRADRYRGVARDHVATIAEPTIVIPIDEFASLTAYVADKKIKERINQTMAEILTKGRAVGVHVIAALQDPRKEILSYRNLFATRIALALNEESEVDMILGDNAVARGAASHLIPDTMPGIGYVMLDGRARPARVRFPYHSDNDIRALAAAHGTALGAGR</sequence>
<evidence type="ECO:0000256" key="3">
    <source>
        <dbReference type="PROSITE-ProRule" id="PRU00289"/>
    </source>
</evidence>
<evidence type="ECO:0000256" key="2">
    <source>
        <dbReference type="ARBA" id="ARBA00022840"/>
    </source>
</evidence>
<dbReference type="EMBL" id="BONY01000090">
    <property type="protein sequence ID" value="GIH10314.1"/>
    <property type="molecule type" value="Genomic_DNA"/>
</dbReference>
<gene>
    <name evidence="6" type="ORF">Rhe02_83810</name>
</gene>
<dbReference type="PROSITE" id="PS50901">
    <property type="entry name" value="FTSK"/>
    <property type="match status" value="1"/>
</dbReference>
<keyword evidence="1 3" id="KW-0547">Nucleotide-binding</keyword>
<dbReference type="CDD" id="cd01127">
    <property type="entry name" value="TrwB_TraG_TraD_VirD4"/>
    <property type="match status" value="1"/>
</dbReference>
<dbReference type="Pfam" id="PF01580">
    <property type="entry name" value="FtsK_SpoIIIE"/>
    <property type="match status" value="1"/>
</dbReference>
<evidence type="ECO:0000313" key="6">
    <source>
        <dbReference type="EMBL" id="GIH10314.1"/>
    </source>
</evidence>